<proteinExistence type="predicted"/>
<name>A0A367RND5_9NOSO</name>
<reference evidence="3" key="1">
    <citation type="submission" date="2016-04" db="EMBL/GenBank/DDBJ databases">
        <authorList>
            <person name="Tabuchi Yagui T.R."/>
        </authorList>
    </citation>
    <scope>NUCLEOTIDE SEQUENCE [LARGE SCALE GENOMIC DNA]</scope>
    <source>
        <strain evidence="3">NIES-26</strain>
    </source>
</reference>
<keyword evidence="2" id="KW-0812">Transmembrane</keyword>
<feature type="transmembrane region" description="Helical" evidence="2">
    <location>
        <begin position="53"/>
        <end position="74"/>
    </location>
</feature>
<protein>
    <submittedName>
        <fullName evidence="3">Uncharacterized protein</fullName>
    </submittedName>
</protein>
<feature type="compositionally biased region" description="Basic residues" evidence="1">
    <location>
        <begin position="88"/>
        <end position="99"/>
    </location>
</feature>
<evidence type="ECO:0000256" key="2">
    <source>
        <dbReference type="SAM" id="Phobius"/>
    </source>
</evidence>
<gene>
    <name evidence="3" type="ORF">A6770_39780</name>
</gene>
<dbReference type="EMBL" id="LXQD01000100">
    <property type="protein sequence ID" value="RCJ37995.1"/>
    <property type="molecule type" value="Genomic_DNA"/>
</dbReference>
<evidence type="ECO:0000256" key="1">
    <source>
        <dbReference type="SAM" id="MobiDB-lite"/>
    </source>
</evidence>
<keyword evidence="2" id="KW-0472">Membrane</keyword>
<evidence type="ECO:0000313" key="3">
    <source>
        <dbReference type="EMBL" id="RCJ37995.1"/>
    </source>
</evidence>
<comment type="caution">
    <text evidence="3">The sequence shown here is derived from an EMBL/GenBank/DDBJ whole genome shotgun (WGS) entry which is preliminary data.</text>
</comment>
<sequence>MYVLNFDIFFLVHTKMITNNQKNTTDDFLSITNVEVPAVNPNLQTPPIQPTPYHYLALLPNLIAAATPLILGLTRRLKKERNFRFRVRKTLKQARKRQDKQKPTQSDDV</sequence>
<organism evidence="3 4">
    <name type="scientific">Nostoc minutum NIES-26</name>
    <dbReference type="NCBI Taxonomy" id="1844469"/>
    <lineage>
        <taxon>Bacteria</taxon>
        <taxon>Bacillati</taxon>
        <taxon>Cyanobacteriota</taxon>
        <taxon>Cyanophyceae</taxon>
        <taxon>Nostocales</taxon>
        <taxon>Nostocaceae</taxon>
        <taxon>Nostoc</taxon>
    </lineage>
</organism>
<keyword evidence="2" id="KW-1133">Transmembrane helix</keyword>
<dbReference type="AlphaFoldDB" id="A0A367RND5"/>
<accession>A0A367RND5</accession>
<keyword evidence="4" id="KW-1185">Reference proteome</keyword>
<evidence type="ECO:0000313" key="4">
    <source>
        <dbReference type="Proteomes" id="UP000252107"/>
    </source>
</evidence>
<dbReference type="Proteomes" id="UP000252107">
    <property type="component" value="Unassembled WGS sequence"/>
</dbReference>
<feature type="region of interest" description="Disordered" evidence="1">
    <location>
        <begin position="88"/>
        <end position="109"/>
    </location>
</feature>